<dbReference type="EC" id="6.3.2.4" evidence="6 18"/>
<dbReference type="InterPro" id="IPR011761">
    <property type="entry name" value="ATP-grasp"/>
</dbReference>
<comment type="catalytic activity">
    <reaction evidence="17 18">
        <text>2 D-alanine + ATP = D-alanyl-D-alanine + ADP + phosphate + H(+)</text>
        <dbReference type="Rhea" id="RHEA:11224"/>
        <dbReference type="ChEBI" id="CHEBI:15378"/>
        <dbReference type="ChEBI" id="CHEBI:30616"/>
        <dbReference type="ChEBI" id="CHEBI:43474"/>
        <dbReference type="ChEBI" id="CHEBI:57416"/>
        <dbReference type="ChEBI" id="CHEBI:57822"/>
        <dbReference type="ChEBI" id="CHEBI:456216"/>
        <dbReference type="EC" id="6.3.2.4"/>
    </reaction>
</comment>
<sequence length="315" mass="34113">MVKRGSGMSVAALGKIAVLMGGNSAEREVSLRSGQAVLQALQSLQADVFAIDIQGHAVNQLTDAEFDVAFIAMHGRGGEDGTLQGVLEWLDKPYTGSGVMASALAMDKWRTKLIWTAAGLPTPAAFLLQQDSDWDALITALQADAIVKPAREGSSIGMRKVHSAKELQESFGYASQFDALVLAERWVQGAEFTVAIVNGEALPPIQLKTTHEFYDYDAKYQATDTQYLLPCGLAPEKETELKQLALRAFDVLGCQGWGRIDVMQDKQGDFWLLEANTAPGMTDHSLVPMAARAAGMDFPRLVTLLLQEAKGRNRG</sequence>
<evidence type="ECO:0000256" key="5">
    <source>
        <dbReference type="ARBA" id="ARBA00010871"/>
    </source>
</evidence>
<evidence type="ECO:0000256" key="7">
    <source>
        <dbReference type="ARBA" id="ARBA00022490"/>
    </source>
</evidence>
<dbReference type="SUPFAM" id="SSF52440">
    <property type="entry name" value="PreATP-grasp domain"/>
    <property type="match status" value="1"/>
</dbReference>
<evidence type="ECO:0000256" key="8">
    <source>
        <dbReference type="ARBA" id="ARBA00022598"/>
    </source>
</evidence>
<dbReference type="GO" id="GO:0008716">
    <property type="term" value="F:D-alanine-D-alanine ligase activity"/>
    <property type="evidence" value="ECO:0007669"/>
    <property type="project" value="UniProtKB-UniRule"/>
</dbReference>
<dbReference type="GO" id="GO:0005829">
    <property type="term" value="C:cytosol"/>
    <property type="evidence" value="ECO:0007669"/>
    <property type="project" value="TreeGrafter"/>
</dbReference>
<evidence type="ECO:0000256" key="1">
    <source>
        <dbReference type="ARBA" id="ARBA00001936"/>
    </source>
</evidence>
<proteinExistence type="inferred from homology"/>
<dbReference type="KEGG" id="vcw:GJQ55_10430"/>
<accession>A0A9X7UXS4</accession>
<dbReference type="GO" id="GO:0071555">
    <property type="term" value="P:cell wall organization"/>
    <property type="evidence" value="ECO:0007669"/>
    <property type="project" value="UniProtKB-KW"/>
</dbReference>
<dbReference type="Gene3D" id="3.30.470.20">
    <property type="entry name" value="ATP-grasp fold, B domain"/>
    <property type="match status" value="1"/>
</dbReference>
<keyword evidence="9 20" id="KW-0479">Metal-binding</keyword>
<evidence type="ECO:0000313" key="24">
    <source>
        <dbReference type="Proteomes" id="UP000596074"/>
    </source>
</evidence>
<dbReference type="NCBIfam" id="NF002378">
    <property type="entry name" value="PRK01372.1"/>
    <property type="match status" value="1"/>
</dbReference>
<feature type="binding site" evidence="20">
    <location>
        <position position="274"/>
    </location>
    <ligand>
        <name>Mg(2+)</name>
        <dbReference type="ChEBI" id="CHEBI:18420"/>
        <label>1</label>
    </ligand>
</feature>
<dbReference type="NCBIfam" id="TIGR01205">
    <property type="entry name" value="D_ala_D_alaTIGR"/>
    <property type="match status" value="1"/>
</dbReference>
<gene>
    <name evidence="18" type="primary">ddl</name>
    <name evidence="23" type="ORF">GJQ55_10430</name>
</gene>
<dbReference type="InterPro" id="IPR013815">
    <property type="entry name" value="ATP_grasp_subdomain_1"/>
</dbReference>
<dbReference type="SUPFAM" id="SSF56059">
    <property type="entry name" value="Glutathione synthetase ATP-binding domain-like"/>
    <property type="match status" value="1"/>
</dbReference>
<evidence type="ECO:0000256" key="4">
    <source>
        <dbReference type="ARBA" id="ARBA00004752"/>
    </source>
</evidence>
<dbReference type="EMBL" id="CP046056">
    <property type="protein sequence ID" value="QQD24858.1"/>
    <property type="molecule type" value="Genomic_DNA"/>
</dbReference>
<comment type="function">
    <text evidence="2 18">Cell wall formation.</text>
</comment>
<protein>
    <recommendedName>
        <fullName evidence="6 18">D-alanine--D-alanine ligase</fullName>
        <ecNumber evidence="6 18">6.3.2.4</ecNumber>
    </recommendedName>
    <alternativeName>
        <fullName evidence="18">D-Ala-D-Ala ligase</fullName>
    </alternativeName>
    <alternativeName>
        <fullName evidence="18">D-alanylalanine synthetase</fullName>
    </alternativeName>
</protein>
<keyword evidence="16 18" id="KW-0961">Cell wall biogenesis/degradation</keyword>
<dbReference type="PANTHER" id="PTHR23132:SF23">
    <property type="entry name" value="D-ALANINE--D-ALANINE LIGASE B"/>
    <property type="match status" value="1"/>
</dbReference>
<evidence type="ECO:0000256" key="18">
    <source>
        <dbReference type="HAMAP-Rule" id="MF_00047"/>
    </source>
</evidence>
<evidence type="ECO:0000256" key="3">
    <source>
        <dbReference type="ARBA" id="ARBA00004496"/>
    </source>
</evidence>
<feature type="active site" evidence="19">
    <location>
        <position position="154"/>
    </location>
</feature>
<dbReference type="InterPro" id="IPR016185">
    <property type="entry name" value="PreATP-grasp_dom_sf"/>
</dbReference>
<evidence type="ECO:0000256" key="17">
    <source>
        <dbReference type="ARBA" id="ARBA00047614"/>
    </source>
</evidence>
<keyword evidence="13 18" id="KW-0133">Cell shape</keyword>
<dbReference type="Proteomes" id="UP000596074">
    <property type="component" value="Chromosome"/>
</dbReference>
<keyword evidence="11 21" id="KW-0067">ATP-binding</keyword>
<keyword evidence="24" id="KW-1185">Reference proteome</keyword>
<feature type="active site" evidence="19">
    <location>
        <position position="26"/>
    </location>
</feature>
<dbReference type="HAMAP" id="MF_00047">
    <property type="entry name" value="Dala_Dala_lig"/>
    <property type="match status" value="1"/>
</dbReference>
<evidence type="ECO:0000259" key="22">
    <source>
        <dbReference type="PROSITE" id="PS50975"/>
    </source>
</evidence>
<evidence type="ECO:0000256" key="6">
    <source>
        <dbReference type="ARBA" id="ARBA00012216"/>
    </source>
</evidence>
<evidence type="ECO:0000256" key="14">
    <source>
        <dbReference type="ARBA" id="ARBA00022984"/>
    </source>
</evidence>
<comment type="subcellular location">
    <subcellularLocation>
        <location evidence="3 18">Cytoplasm</location>
    </subcellularLocation>
</comment>
<evidence type="ECO:0000256" key="16">
    <source>
        <dbReference type="ARBA" id="ARBA00023316"/>
    </source>
</evidence>
<feature type="active site" evidence="19">
    <location>
        <position position="285"/>
    </location>
</feature>
<feature type="binding site" evidence="20">
    <location>
        <position position="274"/>
    </location>
    <ligand>
        <name>Mg(2+)</name>
        <dbReference type="ChEBI" id="CHEBI:18420"/>
        <label>2</label>
    </ligand>
</feature>
<reference evidence="23 24" key="1">
    <citation type="submission" date="2019-11" db="EMBL/GenBank/DDBJ databases">
        <title>Venatorbacter sp. nov. a predator of Campylobacter and other Gram-negative bacteria.</title>
        <authorList>
            <person name="Saeedi A."/>
            <person name="Cummings N.J."/>
            <person name="Connerton I.F."/>
            <person name="Connerton P.L."/>
        </authorList>
    </citation>
    <scope>NUCLEOTIDE SEQUENCE [LARGE SCALE GENOMIC DNA]</scope>
    <source>
        <strain evidence="23">XL5</strain>
    </source>
</reference>
<name>A0A9X7UXS4_9GAMM</name>
<dbReference type="PROSITE" id="PS50975">
    <property type="entry name" value="ATP_GRASP"/>
    <property type="match status" value="1"/>
</dbReference>
<evidence type="ECO:0000256" key="13">
    <source>
        <dbReference type="ARBA" id="ARBA00022960"/>
    </source>
</evidence>
<evidence type="ECO:0000256" key="11">
    <source>
        <dbReference type="ARBA" id="ARBA00022840"/>
    </source>
</evidence>
<keyword evidence="12 20" id="KW-0460">Magnesium</keyword>
<evidence type="ECO:0000256" key="19">
    <source>
        <dbReference type="PIRSR" id="PIRSR039102-1"/>
    </source>
</evidence>
<feature type="binding site" evidence="20">
    <location>
        <position position="261"/>
    </location>
    <ligand>
        <name>Mg(2+)</name>
        <dbReference type="ChEBI" id="CHEBI:18420"/>
        <label>1</label>
    </ligand>
</feature>
<evidence type="ECO:0000256" key="15">
    <source>
        <dbReference type="ARBA" id="ARBA00023211"/>
    </source>
</evidence>
<keyword evidence="7 18" id="KW-0963">Cytoplasm</keyword>
<dbReference type="FunFam" id="3.30.470.20:FF:000008">
    <property type="entry name" value="D-alanine--D-alanine ligase"/>
    <property type="match status" value="1"/>
</dbReference>
<dbReference type="Pfam" id="PF01820">
    <property type="entry name" value="Dala_Dala_lig_N"/>
    <property type="match status" value="2"/>
</dbReference>
<dbReference type="Gene3D" id="3.30.1490.20">
    <property type="entry name" value="ATP-grasp fold, A domain"/>
    <property type="match status" value="1"/>
</dbReference>
<dbReference type="GO" id="GO:0005524">
    <property type="term" value="F:ATP binding"/>
    <property type="evidence" value="ECO:0007669"/>
    <property type="project" value="UniProtKB-UniRule"/>
</dbReference>
<dbReference type="InterPro" id="IPR011095">
    <property type="entry name" value="Dala_Dala_lig_C"/>
</dbReference>
<dbReference type="Gene3D" id="3.40.50.20">
    <property type="match status" value="1"/>
</dbReference>
<dbReference type="InterPro" id="IPR011127">
    <property type="entry name" value="Dala_Dala_lig_N"/>
</dbReference>
<dbReference type="GO" id="GO:0008360">
    <property type="term" value="P:regulation of cell shape"/>
    <property type="evidence" value="ECO:0007669"/>
    <property type="project" value="UniProtKB-KW"/>
</dbReference>
<evidence type="ECO:0000256" key="20">
    <source>
        <dbReference type="PIRSR" id="PIRSR039102-3"/>
    </source>
</evidence>
<evidence type="ECO:0000313" key="23">
    <source>
        <dbReference type="EMBL" id="QQD24858.1"/>
    </source>
</evidence>
<dbReference type="GO" id="GO:0046872">
    <property type="term" value="F:metal ion binding"/>
    <property type="evidence" value="ECO:0007669"/>
    <property type="project" value="UniProtKB-KW"/>
</dbReference>
<evidence type="ECO:0000256" key="21">
    <source>
        <dbReference type="PROSITE-ProRule" id="PRU00409"/>
    </source>
</evidence>
<dbReference type="AlphaFoldDB" id="A0A9X7UXS4"/>
<keyword evidence="10 21" id="KW-0547">Nucleotide-binding</keyword>
<comment type="pathway">
    <text evidence="4 18">Cell wall biogenesis; peptidoglycan biosynthesis.</text>
</comment>
<dbReference type="PIRSF" id="PIRSF039102">
    <property type="entry name" value="Ddl/VanB"/>
    <property type="match status" value="1"/>
</dbReference>
<keyword evidence="14 18" id="KW-0573">Peptidoglycan synthesis</keyword>
<evidence type="ECO:0000256" key="12">
    <source>
        <dbReference type="ARBA" id="ARBA00022842"/>
    </source>
</evidence>
<feature type="binding site" evidence="20">
    <location>
        <position position="276"/>
    </location>
    <ligand>
        <name>Mg(2+)</name>
        <dbReference type="ChEBI" id="CHEBI:18420"/>
        <label>2</label>
    </ligand>
</feature>
<comment type="cofactor">
    <cofactor evidence="1">
        <name>Mn(2+)</name>
        <dbReference type="ChEBI" id="CHEBI:29035"/>
    </cofactor>
</comment>
<organism evidence="23 24">
    <name type="scientific">Venatoribacter cucullus</name>
    <dbReference type="NCBI Taxonomy" id="2661630"/>
    <lineage>
        <taxon>Bacteria</taxon>
        <taxon>Pseudomonadati</taxon>
        <taxon>Pseudomonadota</taxon>
        <taxon>Gammaproteobacteria</taxon>
        <taxon>Oceanospirillales</taxon>
        <taxon>Oceanospirillaceae</taxon>
        <taxon>Venatoribacter</taxon>
    </lineage>
</organism>
<dbReference type="InterPro" id="IPR005905">
    <property type="entry name" value="D_ala_D_ala"/>
</dbReference>
<dbReference type="PROSITE" id="PS00844">
    <property type="entry name" value="DALA_DALA_LIGASE_2"/>
    <property type="match status" value="1"/>
</dbReference>
<evidence type="ECO:0000256" key="2">
    <source>
        <dbReference type="ARBA" id="ARBA00003921"/>
    </source>
</evidence>
<keyword evidence="8 18" id="KW-0436">Ligase</keyword>
<evidence type="ECO:0000256" key="9">
    <source>
        <dbReference type="ARBA" id="ARBA00022723"/>
    </source>
</evidence>
<comment type="similarity">
    <text evidence="5 18">Belongs to the D-alanine--D-alanine ligase family.</text>
</comment>
<dbReference type="GO" id="GO:0009252">
    <property type="term" value="P:peptidoglycan biosynthetic process"/>
    <property type="evidence" value="ECO:0007669"/>
    <property type="project" value="UniProtKB-UniRule"/>
</dbReference>
<dbReference type="PANTHER" id="PTHR23132">
    <property type="entry name" value="D-ALANINE--D-ALANINE LIGASE"/>
    <property type="match status" value="1"/>
</dbReference>
<dbReference type="InterPro" id="IPR000291">
    <property type="entry name" value="D-Ala_lig_Van_CS"/>
</dbReference>
<feature type="domain" description="ATP-grasp" evidence="22">
    <location>
        <begin position="112"/>
        <end position="307"/>
    </location>
</feature>
<dbReference type="PROSITE" id="PS00843">
    <property type="entry name" value="DALA_DALA_LIGASE_1"/>
    <property type="match status" value="1"/>
</dbReference>
<comment type="cofactor">
    <cofactor evidence="20">
        <name>Mg(2+)</name>
        <dbReference type="ChEBI" id="CHEBI:18420"/>
    </cofactor>
    <cofactor evidence="20">
        <name>Mn(2+)</name>
        <dbReference type="ChEBI" id="CHEBI:29035"/>
    </cofactor>
    <text evidence="20">Binds 2 magnesium or manganese ions per subunit.</text>
</comment>
<dbReference type="Pfam" id="PF07478">
    <property type="entry name" value="Dala_Dala_lig_C"/>
    <property type="match status" value="1"/>
</dbReference>
<keyword evidence="15 20" id="KW-0464">Manganese</keyword>
<evidence type="ECO:0000256" key="10">
    <source>
        <dbReference type="ARBA" id="ARBA00022741"/>
    </source>
</evidence>